<dbReference type="EMBL" id="RXLQ01000019">
    <property type="protein sequence ID" value="RSZ55970.1"/>
    <property type="molecule type" value="Genomic_DNA"/>
</dbReference>
<keyword evidence="2" id="KW-0436">Ligase</keyword>
<comment type="caution">
    <text evidence="2">The sequence shown here is derived from an EMBL/GenBank/DDBJ whole genome shotgun (WGS) entry which is preliminary data.</text>
</comment>
<dbReference type="Pfam" id="PF00501">
    <property type="entry name" value="AMP-binding"/>
    <property type="match status" value="1"/>
</dbReference>
<dbReference type="Proteomes" id="UP000278085">
    <property type="component" value="Unassembled WGS sequence"/>
</dbReference>
<sequence length="425" mass="46756">MSMEISREILPSLIAFARENSPFYGDLYRALPETVHAIEQLPVLSQQAFWEANRLEGGQLLTGEMHDGIVLKSGGTTGNPKFSVFSRTEWNVFVTAFSRGLALGGLQDGDRVANLFYVGELYGSFLFTHKALEECPKRVMQLPIAGATTPDDVYRFIKEFKATVLAGVPTTMMSLVDHIDKVGGDPAASTVRLILFAGEAMYPDQRARLEACFPGVEIRSIGYASTDAGLLGFADLSCGPNEFRCYDDDALFEIIDEETGSPIVAPGIEGLAVVTALRRHLMPILRYPVGDRARWVDAHGTAHRKFLLRGRSDESARIGPVTLYPEDVRSVLASFPACQGACDFQLLTIHRDGKDGLILRIGNRNADPALSAQIIAAIYEHRPMYAQLLAQGKILPIDIEWVDATALEINPRSGKLKRVIDRRFA</sequence>
<dbReference type="InterPro" id="IPR000873">
    <property type="entry name" value="AMP-dep_synth/lig_dom"/>
</dbReference>
<dbReference type="OrthoDB" id="5298740at2"/>
<evidence type="ECO:0000259" key="1">
    <source>
        <dbReference type="Pfam" id="PF00501"/>
    </source>
</evidence>
<dbReference type="PANTHER" id="PTHR43845:SF1">
    <property type="entry name" value="BLR5969 PROTEIN"/>
    <property type="match status" value="1"/>
</dbReference>
<dbReference type="AlphaFoldDB" id="A0A430HEN7"/>
<proteinExistence type="predicted"/>
<feature type="domain" description="AMP-dependent synthetase/ligase" evidence="1">
    <location>
        <begin position="73"/>
        <end position="233"/>
    </location>
</feature>
<keyword evidence="3" id="KW-1185">Reference proteome</keyword>
<evidence type="ECO:0000313" key="3">
    <source>
        <dbReference type="Proteomes" id="UP000278085"/>
    </source>
</evidence>
<organism evidence="2 3">
    <name type="scientific">Massilia atriviolacea</name>
    <dbReference type="NCBI Taxonomy" id="2495579"/>
    <lineage>
        <taxon>Bacteria</taxon>
        <taxon>Pseudomonadati</taxon>
        <taxon>Pseudomonadota</taxon>
        <taxon>Betaproteobacteria</taxon>
        <taxon>Burkholderiales</taxon>
        <taxon>Oxalobacteraceae</taxon>
        <taxon>Telluria group</taxon>
        <taxon>Massilia</taxon>
    </lineage>
</organism>
<dbReference type="InterPro" id="IPR042099">
    <property type="entry name" value="ANL_N_sf"/>
</dbReference>
<dbReference type="InterPro" id="IPR045851">
    <property type="entry name" value="AMP-bd_C_sf"/>
</dbReference>
<dbReference type="Gene3D" id="3.30.300.30">
    <property type="match status" value="1"/>
</dbReference>
<dbReference type="RefSeq" id="WP_126077049.1">
    <property type="nucleotide sequence ID" value="NZ_CP051166.1"/>
</dbReference>
<dbReference type="GO" id="GO:0016874">
    <property type="term" value="F:ligase activity"/>
    <property type="evidence" value="ECO:0007669"/>
    <property type="project" value="UniProtKB-KW"/>
</dbReference>
<dbReference type="Gene3D" id="3.40.50.12780">
    <property type="entry name" value="N-terminal domain of ligase-like"/>
    <property type="match status" value="1"/>
</dbReference>
<gene>
    <name evidence="2" type="ORF">EJB06_26550</name>
</gene>
<evidence type="ECO:0000313" key="2">
    <source>
        <dbReference type="EMBL" id="RSZ55970.1"/>
    </source>
</evidence>
<name>A0A430HEN7_9BURK</name>
<protein>
    <submittedName>
        <fullName evidence="2">Phenylacetate--CoA ligase family protein</fullName>
    </submittedName>
</protein>
<dbReference type="SUPFAM" id="SSF56801">
    <property type="entry name" value="Acetyl-CoA synthetase-like"/>
    <property type="match status" value="1"/>
</dbReference>
<reference evidence="2 3" key="1">
    <citation type="submission" date="2018-12" db="EMBL/GenBank/DDBJ databases">
        <authorList>
            <person name="Yang E."/>
        </authorList>
    </citation>
    <scope>NUCLEOTIDE SEQUENCE [LARGE SCALE GENOMIC DNA]</scope>
    <source>
        <strain evidence="2 3">SOD</strain>
    </source>
</reference>
<dbReference type="PANTHER" id="PTHR43845">
    <property type="entry name" value="BLR5969 PROTEIN"/>
    <property type="match status" value="1"/>
</dbReference>
<accession>A0A430HEN7</accession>